<accession>A0A6C0CUM0</accession>
<evidence type="ECO:0000313" key="1">
    <source>
        <dbReference type="EMBL" id="QHT08041.1"/>
    </source>
</evidence>
<protein>
    <submittedName>
        <fullName evidence="1">Uncharacterized protein</fullName>
    </submittedName>
</protein>
<reference evidence="1" key="1">
    <citation type="journal article" date="2020" name="Nature">
        <title>Giant virus diversity and host interactions through global metagenomics.</title>
        <authorList>
            <person name="Schulz F."/>
            <person name="Roux S."/>
            <person name="Paez-Espino D."/>
            <person name="Jungbluth S."/>
            <person name="Walsh D.A."/>
            <person name="Denef V.J."/>
            <person name="McMahon K.D."/>
            <person name="Konstantinidis K.T."/>
            <person name="Eloe-Fadrosh E.A."/>
            <person name="Kyrpides N.C."/>
            <person name="Woyke T."/>
        </authorList>
    </citation>
    <scope>NUCLEOTIDE SEQUENCE</scope>
    <source>
        <strain evidence="1">GVMAG-M-3300022752-39</strain>
    </source>
</reference>
<proteinExistence type="predicted"/>
<dbReference type="EMBL" id="MN739489">
    <property type="protein sequence ID" value="QHT08041.1"/>
    <property type="molecule type" value="Genomic_DNA"/>
</dbReference>
<sequence>MSKSYASLYFRPGMNNLEFPKKCVDESPASCPKNIKTTSFYFNNGIVDETQTQSQRAATIINYYPGGRVSFGNENIAYSRPITFLGKTEGQPGGLNRPPRNKF</sequence>
<organism evidence="1">
    <name type="scientific">viral metagenome</name>
    <dbReference type="NCBI Taxonomy" id="1070528"/>
    <lineage>
        <taxon>unclassified sequences</taxon>
        <taxon>metagenomes</taxon>
        <taxon>organismal metagenomes</taxon>
    </lineage>
</organism>
<name>A0A6C0CUM0_9ZZZZ</name>
<dbReference type="AlphaFoldDB" id="A0A6C0CUM0"/>